<dbReference type="KEGG" id="ial:IALB_2522"/>
<name>I0AML8_IGNAJ</name>
<keyword evidence="1" id="KW-1133">Transmembrane helix</keyword>
<evidence type="ECO:0000313" key="3">
    <source>
        <dbReference type="Proteomes" id="UP000007394"/>
    </source>
</evidence>
<dbReference type="STRING" id="945713.IALB_2522"/>
<feature type="transmembrane region" description="Helical" evidence="1">
    <location>
        <begin position="12"/>
        <end position="32"/>
    </location>
</feature>
<evidence type="ECO:0000256" key="1">
    <source>
        <dbReference type="SAM" id="Phobius"/>
    </source>
</evidence>
<organism evidence="2 3">
    <name type="scientific">Ignavibacterium album (strain DSM 19864 / JCM 16511 / NBRC 101810 / Mat9-16)</name>
    <dbReference type="NCBI Taxonomy" id="945713"/>
    <lineage>
        <taxon>Bacteria</taxon>
        <taxon>Pseudomonadati</taxon>
        <taxon>Ignavibacteriota</taxon>
        <taxon>Ignavibacteria</taxon>
        <taxon>Ignavibacteriales</taxon>
        <taxon>Ignavibacteriaceae</taxon>
        <taxon>Ignavibacterium</taxon>
    </lineage>
</organism>
<keyword evidence="1" id="KW-0472">Membrane</keyword>
<keyword evidence="3" id="KW-1185">Reference proteome</keyword>
<sequence length="54" mass="5892">MPIVEVITKSFIVFISSTVVLSVTAIVLVKLLQKTESHSNENSDHTILGSKAHE</sequence>
<evidence type="ECO:0000313" key="2">
    <source>
        <dbReference type="EMBL" id="AFH50225.1"/>
    </source>
</evidence>
<accession>I0AML8</accession>
<dbReference type="HOGENOM" id="CLU_3044219_0_0_10"/>
<dbReference type="AlphaFoldDB" id="I0AML8"/>
<dbReference type="Proteomes" id="UP000007394">
    <property type="component" value="Chromosome"/>
</dbReference>
<protein>
    <submittedName>
        <fullName evidence="2">Uncharacterized protein</fullName>
    </submittedName>
</protein>
<reference evidence="2 3" key="1">
    <citation type="journal article" date="2012" name="Front. Microbiol.">
        <title>Complete genome of Ignavibacterium album, a metabolically versatile, flagellated, facultative anaerobe from the phylum Chlorobi.</title>
        <authorList>
            <person name="Liu Z."/>
            <person name="Frigaard N.-U."/>
            <person name="Vogl K."/>
            <person name="Iino T."/>
            <person name="Ohkuma M."/>
            <person name="Overmann J."/>
            <person name="Bryant D.A."/>
        </authorList>
    </citation>
    <scope>NUCLEOTIDE SEQUENCE [LARGE SCALE GENOMIC DNA]</scope>
    <source>
        <strain evidence="3">DSM 19864 / JCM 16511 / NBRC 101810 / Mat9-16</strain>
    </source>
</reference>
<proteinExistence type="predicted"/>
<dbReference type="EMBL" id="CP003418">
    <property type="protein sequence ID" value="AFH50225.1"/>
    <property type="molecule type" value="Genomic_DNA"/>
</dbReference>
<gene>
    <name evidence="2" type="ordered locus">IALB_2522</name>
</gene>
<keyword evidence="1" id="KW-0812">Transmembrane</keyword>